<evidence type="ECO:0000256" key="1">
    <source>
        <dbReference type="SAM" id="Phobius"/>
    </source>
</evidence>
<dbReference type="Proteomes" id="UP000094652">
    <property type="component" value="Plasmid pCt2"/>
</dbReference>
<sequence>MENKSLLSNIGNKIGIISISIPIILLALILNWFFQITPYQKLEGLPLMITPFICPIAIIIGIISIKISPKKLWKWGIILNIILFFAPYIYWHLGTLFFGV</sequence>
<dbReference type="KEGG" id="ctae:BGI42_14750"/>
<geneLocation type="plasmid" evidence="3">
    <name>pct2</name>
</geneLocation>
<name>A0A1D7XNT6_9CLOT</name>
<dbReference type="EMBL" id="CP017255">
    <property type="protein sequence ID" value="AOR25003.1"/>
    <property type="molecule type" value="Genomic_DNA"/>
</dbReference>
<feature type="transmembrane region" description="Helical" evidence="1">
    <location>
        <begin position="12"/>
        <end position="33"/>
    </location>
</feature>
<keyword evidence="1" id="KW-0812">Transmembrane</keyword>
<dbReference type="AlphaFoldDB" id="A0A1D7XNT6"/>
<reference evidence="3" key="1">
    <citation type="submission" date="2016-09" db="EMBL/GenBank/DDBJ databases">
        <title>Genomics of Clostridium taeniosporum, an organism which forms endospores with ribbon-like appendages.</title>
        <authorList>
            <person name="Walker J.R."/>
        </authorList>
    </citation>
    <scope>NUCLEOTIDE SEQUENCE [LARGE SCALE GENOMIC DNA]</scope>
    <source>
        <strain evidence="3">1/k</strain>
        <plasmid evidence="3">Plasmid pct2</plasmid>
    </source>
</reference>
<proteinExistence type="predicted"/>
<feature type="transmembrane region" description="Helical" evidence="1">
    <location>
        <begin position="72"/>
        <end position="91"/>
    </location>
</feature>
<evidence type="ECO:0000313" key="3">
    <source>
        <dbReference type="Proteomes" id="UP000094652"/>
    </source>
</evidence>
<dbReference type="RefSeq" id="WP_069681122.1">
    <property type="nucleotide sequence ID" value="NZ_CP017255.2"/>
</dbReference>
<organism evidence="2 3">
    <name type="scientific">Clostridium taeniosporum</name>
    <dbReference type="NCBI Taxonomy" id="394958"/>
    <lineage>
        <taxon>Bacteria</taxon>
        <taxon>Bacillati</taxon>
        <taxon>Bacillota</taxon>
        <taxon>Clostridia</taxon>
        <taxon>Eubacteriales</taxon>
        <taxon>Clostridiaceae</taxon>
        <taxon>Clostridium</taxon>
    </lineage>
</organism>
<keyword evidence="2" id="KW-0614">Plasmid</keyword>
<evidence type="ECO:0000313" key="2">
    <source>
        <dbReference type="EMBL" id="AOR25003.1"/>
    </source>
</evidence>
<keyword evidence="3" id="KW-1185">Reference proteome</keyword>
<feature type="transmembrane region" description="Helical" evidence="1">
    <location>
        <begin position="45"/>
        <end position="65"/>
    </location>
</feature>
<keyword evidence="1" id="KW-0472">Membrane</keyword>
<protein>
    <submittedName>
        <fullName evidence="2">Uncharacterized protein</fullName>
    </submittedName>
</protein>
<accession>A0A1D7XNT6</accession>
<gene>
    <name evidence="2" type="ORF">BGI42_14750</name>
</gene>
<keyword evidence="1" id="KW-1133">Transmembrane helix</keyword>